<gene>
    <name evidence="3" type="ORF">H0484_00620</name>
</gene>
<dbReference type="PANTHER" id="PTHR43798:SF31">
    <property type="entry name" value="AB HYDROLASE SUPERFAMILY PROTEIN YCLE"/>
    <property type="match status" value="1"/>
</dbReference>
<dbReference type="InterPro" id="IPR050266">
    <property type="entry name" value="AB_hydrolase_sf"/>
</dbReference>
<dbReference type="GO" id="GO:0016787">
    <property type="term" value="F:hydrolase activity"/>
    <property type="evidence" value="ECO:0007669"/>
    <property type="project" value="UniProtKB-KW"/>
</dbReference>
<comment type="caution">
    <text evidence="3">The sequence shown here is derived from an EMBL/GenBank/DDBJ whole genome shotgun (WGS) entry which is preliminary data.</text>
</comment>
<dbReference type="SUPFAM" id="SSF53474">
    <property type="entry name" value="alpha/beta-Hydrolases"/>
    <property type="match status" value="1"/>
</dbReference>
<accession>A0ABS8C8B2</accession>
<sequence>MAYVKIGEDQVEYESDGHGPRLVLIHGTGADAQTNWAHLLPALTPAWQVIRPNYSGSGGTRDTAPALSMAQVAGQVLGAARAAGPGPYVLAGYSLGAAIATYLVAEYPEEVRAVVLLAGFASGDDTRLKLEFELWRKLIHTDRRSFSQNILLSGFSPPFVSAMSQQQIEDILQMMLTGNDWEGMLRQIELDLIVDVTEQARRITQPTLVIGCTYDHMVPIQHAQALAALIPTATYAQMNTGHLAPIEQPETFVRLLTEFAAGLPA</sequence>
<dbReference type="PRINTS" id="PR00412">
    <property type="entry name" value="EPOXHYDRLASE"/>
</dbReference>
<evidence type="ECO:0000256" key="1">
    <source>
        <dbReference type="ARBA" id="ARBA00022801"/>
    </source>
</evidence>
<keyword evidence="4" id="KW-1185">Reference proteome</keyword>
<dbReference type="Gene3D" id="3.40.50.1820">
    <property type="entry name" value="alpha/beta hydrolase"/>
    <property type="match status" value="1"/>
</dbReference>
<dbReference type="PRINTS" id="PR00111">
    <property type="entry name" value="ABHYDROLASE"/>
</dbReference>
<dbReference type="InterPro" id="IPR029058">
    <property type="entry name" value="AB_hydrolase_fold"/>
</dbReference>
<dbReference type="Pfam" id="PF12697">
    <property type="entry name" value="Abhydrolase_6"/>
    <property type="match status" value="1"/>
</dbReference>
<evidence type="ECO:0000313" key="3">
    <source>
        <dbReference type="EMBL" id="MCB5362264.1"/>
    </source>
</evidence>
<evidence type="ECO:0000259" key="2">
    <source>
        <dbReference type="Pfam" id="PF12697"/>
    </source>
</evidence>
<proteinExistence type="predicted"/>
<feature type="domain" description="AB hydrolase-1" evidence="2">
    <location>
        <begin position="22"/>
        <end position="254"/>
    </location>
</feature>
<protein>
    <submittedName>
        <fullName evidence="3">Alpha/beta hydrolase</fullName>
    </submittedName>
</protein>
<dbReference type="RefSeq" id="WP_226952490.1">
    <property type="nucleotide sequence ID" value="NZ_JACDXW010000001.1"/>
</dbReference>
<dbReference type="Proteomes" id="UP000776983">
    <property type="component" value="Unassembled WGS sequence"/>
</dbReference>
<dbReference type="PANTHER" id="PTHR43798">
    <property type="entry name" value="MONOACYLGLYCEROL LIPASE"/>
    <property type="match status" value="1"/>
</dbReference>
<dbReference type="InterPro" id="IPR000639">
    <property type="entry name" value="Epox_hydrolase-like"/>
</dbReference>
<dbReference type="EMBL" id="JACDXW010000001">
    <property type="protein sequence ID" value="MCB5362264.1"/>
    <property type="molecule type" value="Genomic_DNA"/>
</dbReference>
<name>A0ABS8C8B2_9BURK</name>
<reference evidence="3 4" key="1">
    <citation type="submission" date="2020-07" db="EMBL/GenBank/DDBJ databases">
        <title>Pusillimonas sp. nov., isolated from poultry manure in Taiwan.</title>
        <authorList>
            <person name="Lin S.-Y."/>
            <person name="Tang Y.-S."/>
            <person name="Young C.-C."/>
        </authorList>
    </citation>
    <scope>NUCLEOTIDE SEQUENCE [LARGE SCALE GENOMIC DNA]</scope>
    <source>
        <strain evidence="3 4">CC-YST705</strain>
    </source>
</reference>
<dbReference type="InterPro" id="IPR000073">
    <property type="entry name" value="AB_hydrolase_1"/>
</dbReference>
<keyword evidence="1 3" id="KW-0378">Hydrolase</keyword>
<organism evidence="3 4">
    <name type="scientific">Mesopusillimonas faecipullorum</name>
    <dbReference type="NCBI Taxonomy" id="2755040"/>
    <lineage>
        <taxon>Bacteria</taxon>
        <taxon>Pseudomonadati</taxon>
        <taxon>Pseudomonadota</taxon>
        <taxon>Betaproteobacteria</taxon>
        <taxon>Burkholderiales</taxon>
        <taxon>Alcaligenaceae</taxon>
        <taxon>Mesopusillimonas</taxon>
    </lineage>
</organism>
<evidence type="ECO:0000313" key="4">
    <source>
        <dbReference type="Proteomes" id="UP000776983"/>
    </source>
</evidence>